<dbReference type="HOGENOM" id="CLU_910899_0_0_2"/>
<dbReference type="InterPro" id="IPR001851">
    <property type="entry name" value="ABC_transp_permease"/>
</dbReference>
<name>N0B9I2_9EURY</name>
<dbReference type="OrthoDB" id="30958at2157"/>
<feature type="transmembrane region" description="Helical" evidence="6">
    <location>
        <begin position="38"/>
        <end position="56"/>
    </location>
</feature>
<dbReference type="Proteomes" id="UP000013307">
    <property type="component" value="Chromosome"/>
</dbReference>
<evidence type="ECO:0000256" key="1">
    <source>
        <dbReference type="ARBA" id="ARBA00004651"/>
    </source>
</evidence>
<keyword evidence="4 6" id="KW-1133">Transmembrane helix</keyword>
<dbReference type="PANTHER" id="PTHR30482">
    <property type="entry name" value="HIGH-AFFINITY BRANCHED-CHAIN AMINO ACID TRANSPORT SYSTEM PERMEASE"/>
    <property type="match status" value="1"/>
</dbReference>
<feature type="transmembrane region" description="Helical" evidence="6">
    <location>
        <begin position="16"/>
        <end position="32"/>
    </location>
</feature>
<dbReference type="RefSeq" id="WP_015589863.1">
    <property type="nucleotide sequence ID" value="NC_021169.1"/>
</dbReference>
<evidence type="ECO:0000256" key="6">
    <source>
        <dbReference type="SAM" id="Phobius"/>
    </source>
</evidence>
<dbReference type="EMBL" id="CP005290">
    <property type="protein sequence ID" value="AGK60264.1"/>
    <property type="molecule type" value="Genomic_DNA"/>
</dbReference>
<feature type="transmembrane region" description="Helical" evidence="6">
    <location>
        <begin position="206"/>
        <end position="227"/>
    </location>
</feature>
<keyword evidence="8" id="KW-1185">Reference proteome</keyword>
<dbReference type="InterPro" id="IPR043428">
    <property type="entry name" value="LivM-like"/>
</dbReference>
<dbReference type="STRING" id="387631.Asulf_00230"/>
<protein>
    <submittedName>
        <fullName evidence="7">ABC-type branched-chain amino acid transport system, permease component</fullName>
    </submittedName>
</protein>
<sequence length="305" mass="34888">MEKEYFERIRLARRKSAAQAALLSLLAIALLLPFHLKWLINLAILYSILTLSWVFMERYSGRISLGHTIPFGLAGYFSAILNFYFGDFFYAGWIPGFVASSIIFFILMEKTERTGFVFITFILGVLIWIISPLITITKNGEIYGGEEGFSMIHISRDCIYLTSLLILLMLFSFMKYFEISHYGLRFKAFRDNEDSARVLGIRSHRVKAVTSLISAFFASVAGNLYVLHFNHASPELFSVHLAIFPFIATVFFREPITGAIAGSFIIVLLSDYLNSIFPQFHLMLYAIILILSPKIMNWRERFAEG</sequence>
<feature type="transmembrane region" description="Helical" evidence="6">
    <location>
        <begin position="239"/>
        <end position="269"/>
    </location>
</feature>
<keyword evidence="5 6" id="KW-0472">Membrane</keyword>
<dbReference type="Pfam" id="PF02653">
    <property type="entry name" value="BPD_transp_2"/>
    <property type="match status" value="1"/>
</dbReference>
<organism evidence="7 8">
    <name type="scientific">Archaeoglobus sulfaticallidus PM70-1</name>
    <dbReference type="NCBI Taxonomy" id="387631"/>
    <lineage>
        <taxon>Archaea</taxon>
        <taxon>Methanobacteriati</taxon>
        <taxon>Methanobacteriota</taxon>
        <taxon>Archaeoglobi</taxon>
        <taxon>Archaeoglobales</taxon>
        <taxon>Archaeoglobaceae</taxon>
        <taxon>Archaeoglobus</taxon>
    </lineage>
</organism>
<evidence type="ECO:0000256" key="2">
    <source>
        <dbReference type="ARBA" id="ARBA00022475"/>
    </source>
</evidence>
<evidence type="ECO:0000256" key="3">
    <source>
        <dbReference type="ARBA" id="ARBA00022692"/>
    </source>
</evidence>
<keyword evidence="2" id="KW-1003">Cell membrane</keyword>
<dbReference type="GeneID" id="15391876"/>
<feature type="transmembrane region" description="Helical" evidence="6">
    <location>
        <begin position="276"/>
        <end position="296"/>
    </location>
</feature>
<dbReference type="AlphaFoldDB" id="N0B9I2"/>
<dbReference type="GO" id="GO:0005886">
    <property type="term" value="C:plasma membrane"/>
    <property type="evidence" value="ECO:0007669"/>
    <property type="project" value="UniProtKB-SubCell"/>
</dbReference>
<dbReference type="PANTHER" id="PTHR30482:SF10">
    <property type="entry name" value="HIGH-AFFINITY BRANCHED-CHAIN AMINO ACID TRANSPORT PROTEIN BRAE"/>
    <property type="match status" value="1"/>
</dbReference>
<feature type="transmembrane region" description="Helical" evidence="6">
    <location>
        <begin position="115"/>
        <end position="134"/>
    </location>
</feature>
<dbReference type="KEGG" id="ast:Asulf_00230"/>
<feature type="transmembrane region" description="Helical" evidence="6">
    <location>
        <begin position="90"/>
        <end position="108"/>
    </location>
</feature>
<dbReference type="eggNOG" id="arCOG01274">
    <property type="taxonomic scope" value="Archaea"/>
</dbReference>
<evidence type="ECO:0000256" key="5">
    <source>
        <dbReference type="ARBA" id="ARBA00023136"/>
    </source>
</evidence>
<evidence type="ECO:0000313" key="7">
    <source>
        <dbReference type="EMBL" id="AGK60264.1"/>
    </source>
</evidence>
<gene>
    <name evidence="7" type="ORF">Asulf_00230</name>
</gene>
<proteinExistence type="predicted"/>
<feature type="transmembrane region" description="Helical" evidence="6">
    <location>
        <begin position="63"/>
        <end position="84"/>
    </location>
</feature>
<evidence type="ECO:0000256" key="4">
    <source>
        <dbReference type="ARBA" id="ARBA00022989"/>
    </source>
</evidence>
<keyword evidence="3 6" id="KW-0812">Transmembrane</keyword>
<feature type="transmembrane region" description="Helical" evidence="6">
    <location>
        <begin position="159"/>
        <end position="177"/>
    </location>
</feature>
<dbReference type="CDD" id="cd06581">
    <property type="entry name" value="TM_PBP1_LivM_like"/>
    <property type="match status" value="1"/>
</dbReference>
<evidence type="ECO:0000313" key="8">
    <source>
        <dbReference type="Proteomes" id="UP000013307"/>
    </source>
</evidence>
<dbReference type="GO" id="GO:0015658">
    <property type="term" value="F:branched-chain amino acid transmembrane transporter activity"/>
    <property type="evidence" value="ECO:0007669"/>
    <property type="project" value="InterPro"/>
</dbReference>
<reference evidence="7 8" key="1">
    <citation type="journal article" date="2013" name="Genome Announc.">
        <title>Complete Genome Sequence of the Thermophilic and Facultatively Chemolithoautotrophic Sulfate Reducer Archaeoglobus sulfaticallidus Strain PM70-1T.</title>
        <authorList>
            <person name="Stokke R."/>
            <person name="Hocking W.P."/>
            <person name="Steinsbu B.O."/>
            <person name="Steen I.H."/>
        </authorList>
    </citation>
    <scope>NUCLEOTIDE SEQUENCE [LARGE SCALE GENOMIC DNA]</scope>
    <source>
        <strain evidence="7">PM70-1</strain>
    </source>
</reference>
<comment type="subcellular location">
    <subcellularLocation>
        <location evidence="1">Cell membrane</location>
        <topology evidence="1">Multi-pass membrane protein</topology>
    </subcellularLocation>
</comment>
<accession>N0B9I2</accession>